<protein>
    <submittedName>
        <fullName evidence="2">FHA domain protein</fullName>
    </submittedName>
</protein>
<dbReference type="SMART" id="SM00240">
    <property type="entry name" value="FHA"/>
    <property type="match status" value="1"/>
</dbReference>
<dbReference type="PANTHER" id="PTHR23308">
    <property type="entry name" value="NUCLEAR INHIBITOR OF PROTEIN PHOSPHATASE-1"/>
    <property type="match status" value="1"/>
</dbReference>
<keyword evidence="3" id="KW-1185">Reference proteome</keyword>
<dbReference type="SUPFAM" id="SSF49879">
    <property type="entry name" value="SMAD/FHA domain"/>
    <property type="match status" value="1"/>
</dbReference>
<evidence type="ECO:0000259" key="1">
    <source>
        <dbReference type="PROSITE" id="PS50006"/>
    </source>
</evidence>
<dbReference type="STRING" id="467210.HMPREF1866_01382"/>
<dbReference type="PROSITE" id="PS50006">
    <property type="entry name" value="FHA_DOMAIN"/>
    <property type="match status" value="1"/>
</dbReference>
<comment type="caution">
    <text evidence="2">The sequence shown here is derived from an EMBL/GenBank/DDBJ whole genome shotgun (WGS) entry which is preliminary data.</text>
</comment>
<dbReference type="PATRIC" id="fig|467210.3.peg.1369"/>
<dbReference type="EMBL" id="LSDA01000088">
    <property type="protein sequence ID" value="KXB57501.1"/>
    <property type="molecule type" value="Genomic_DNA"/>
</dbReference>
<dbReference type="AlphaFoldDB" id="A0A133ZPY6"/>
<dbReference type="Gene3D" id="2.60.200.20">
    <property type="match status" value="1"/>
</dbReference>
<dbReference type="InterPro" id="IPR008984">
    <property type="entry name" value="SMAD_FHA_dom_sf"/>
</dbReference>
<dbReference type="OrthoDB" id="9783862at2"/>
<dbReference type="InterPro" id="IPR050923">
    <property type="entry name" value="Cell_Proc_Reg/RNA_Proc"/>
</dbReference>
<dbReference type="CDD" id="cd00060">
    <property type="entry name" value="FHA"/>
    <property type="match status" value="1"/>
</dbReference>
<dbReference type="RefSeq" id="WP_060931153.1">
    <property type="nucleotide sequence ID" value="NZ_KQ959827.1"/>
</dbReference>
<dbReference type="Proteomes" id="UP000070394">
    <property type="component" value="Unassembled WGS sequence"/>
</dbReference>
<dbReference type="InterPro" id="IPR000253">
    <property type="entry name" value="FHA_dom"/>
</dbReference>
<organism evidence="2 3">
    <name type="scientific">Lachnoanaerobaculum saburreum</name>
    <dbReference type="NCBI Taxonomy" id="467210"/>
    <lineage>
        <taxon>Bacteria</taxon>
        <taxon>Bacillati</taxon>
        <taxon>Bacillota</taxon>
        <taxon>Clostridia</taxon>
        <taxon>Lachnospirales</taxon>
        <taxon>Lachnospiraceae</taxon>
        <taxon>Lachnoanaerobaculum</taxon>
    </lineage>
</organism>
<dbReference type="Pfam" id="PF19909">
    <property type="entry name" value="DUF6382"/>
    <property type="match status" value="1"/>
</dbReference>
<sequence length="380" mass="44317">MKDLKVNYLRNLKSNRLIFEPEEKFLIELKSKYAFELGMIEHNEIKGFLKPTLKRVDARLQLSYDISSLQPLSRVLEVRTMNTDEIKDFIIDIISATKALEEFLLEAYSMVLDPEYIFTDLNLKRYSFLYIPRSENNKEEMKLLLESILDNINKEDKDCLITVYGMLKECQKKDFVINDLEELLDRSVQKEVKRYEPVVDCETETENPIECRDKKKKQFNIFGGIFKGNKIKEQTEEEEFLEKVFDGYEPGVRAACLNEEKSVFEVGNEEISNTVLLTDIKLNNSGRVLKSINGKEDIEISYLPFIIGKQDRICDYVLDVEGVSRIHLKFFEKKGLLYAIDLNSRNGTYINGKKLENEENIEMNTGDIVNICGMSYRLEM</sequence>
<dbReference type="InterPro" id="IPR045962">
    <property type="entry name" value="DUF6382"/>
</dbReference>
<evidence type="ECO:0000313" key="3">
    <source>
        <dbReference type="Proteomes" id="UP000070394"/>
    </source>
</evidence>
<dbReference type="Pfam" id="PF00498">
    <property type="entry name" value="FHA"/>
    <property type="match status" value="1"/>
</dbReference>
<evidence type="ECO:0000313" key="2">
    <source>
        <dbReference type="EMBL" id="KXB57501.1"/>
    </source>
</evidence>
<accession>A0A133ZPY6</accession>
<proteinExistence type="predicted"/>
<name>A0A133ZPY6_9FIRM</name>
<gene>
    <name evidence="2" type="ORF">HMPREF1866_01382</name>
</gene>
<feature type="domain" description="FHA" evidence="1">
    <location>
        <begin position="305"/>
        <end position="355"/>
    </location>
</feature>
<reference evidence="3" key="1">
    <citation type="submission" date="2016-01" db="EMBL/GenBank/DDBJ databases">
        <authorList>
            <person name="Mitreva M."/>
            <person name="Pepin K.H."/>
            <person name="Mihindukulasuriya K.A."/>
            <person name="Fulton R."/>
            <person name="Fronick C."/>
            <person name="O'Laughlin M."/>
            <person name="Miner T."/>
            <person name="Herter B."/>
            <person name="Rosa B.A."/>
            <person name="Cordes M."/>
            <person name="Tomlinson C."/>
            <person name="Wollam A."/>
            <person name="Palsikar V.B."/>
            <person name="Mardis E.R."/>
            <person name="Wilson R.K."/>
        </authorList>
    </citation>
    <scope>NUCLEOTIDE SEQUENCE [LARGE SCALE GENOMIC DNA]</scope>
    <source>
        <strain evidence="3">DNF00896</strain>
    </source>
</reference>